<name>A0A9W7D5Q5_9STRA</name>
<organism evidence="2 3">
    <name type="scientific">Phytophthora fragariaefolia</name>
    <dbReference type="NCBI Taxonomy" id="1490495"/>
    <lineage>
        <taxon>Eukaryota</taxon>
        <taxon>Sar</taxon>
        <taxon>Stramenopiles</taxon>
        <taxon>Oomycota</taxon>
        <taxon>Peronosporomycetes</taxon>
        <taxon>Peronosporales</taxon>
        <taxon>Peronosporaceae</taxon>
        <taxon>Phytophthora</taxon>
    </lineage>
</organism>
<proteinExistence type="predicted"/>
<evidence type="ECO:0000313" key="2">
    <source>
        <dbReference type="EMBL" id="GMF52847.1"/>
    </source>
</evidence>
<reference evidence="2" key="1">
    <citation type="submission" date="2023-04" db="EMBL/GenBank/DDBJ databases">
        <title>Phytophthora fragariaefolia NBRC 109709.</title>
        <authorList>
            <person name="Ichikawa N."/>
            <person name="Sato H."/>
            <person name="Tonouchi N."/>
        </authorList>
    </citation>
    <scope>NUCLEOTIDE SEQUENCE</scope>
    <source>
        <strain evidence="2">NBRC 109709</strain>
    </source>
</reference>
<dbReference type="Proteomes" id="UP001165121">
    <property type="component" value="Unassembled WGS sequence"/>
</dbReference>
<sequence length="275" mass="30097">MTSPINTTTLASVQRQRHGQSQHIPPAGVSATFLGLVQHRTNSHVLFTTYSINALVEGATVPKSRRQNLITHSACSACNNKLRVWDGDANNKFARAGGELEVWTRSWTRPTAPGLQHDHAYGRGLLHIQVSTNANSTIKPRTTSLPTAAGRAQAPRWVRIEQLASVWRRRELLVRAVSAVSARDAATRLDEQARQDTNHKLPERVNAINNFYVGYKANPNLPDGGDANNEVPHGRSENVKATNSSSEIDADPDNSGENDTYTSDGHRTTKRKGSG</sequence>
<keyword evidence="3" id="KW-1185">Reference proteome</keyword>
<feature type="region of interest" description="Disordered" evidence="1">
    <location>
        <begin position="219"/>
        <end position="275"/>
    </location>
</feature>
<feature type="compositionally biased region" description="Polar residues" evidence="1">
    <location>
        <begin position="1"/>
        <end position="14"/>
    </location>
</feature>
<evidence type="ECO:0000313" key="3">
    <source>
        <dbReference type="Proteomes" id="UP001165121"/>
    </source>
</evidence>
<feature type="region of interest" description="Disordered" evidence="1">
    <location>
        <begin position="1"/>
        <end position="25"/>
    </location>
</feature>
<dbReference type="EMBL" id="BSXT01003154">
    <property type="protein sequence ID" value="GMF52847.1"/>
    <property type="molecule type" value="Genomic_DNA"/>
</dbReference>
<gene>
    <name evidence="2" type="ORF">Pfra01_002172300</name>
</gene>
<dbReference type="AlphaFoldDB" id="A0A9W7D5Q5"/>
<evidence type="ECO:0000256" key="1">
    <source>
        <dbReference type="SAM" id="MobiDB-lite"/>
    </source>
</evidence>
<accession>A0A9W7D5Q5</accession>
<protein>
    <submittedName>
        <fullName evidence="2">Unnamed protein product</fullName>
    </submittedName>
</protein>
<comment type="caution">
    <text evidence="2">The sequence shown here is derived from an EMBL/GenBank/DDBJ whole genome shotgun (WGS) entry which is preliminary data.</text>
</comment>